<organism evidence="13 14">
    <name type="scientific">Ficedula albicollis</name>
    <name type="common">Collared flycatcher</name>
    <name type="synonym">Muscicapa albicollis</name>
    <dbReference type="NCBI Taxonomy" id="59894"/>
    <lineage>
        <taxon>Eukaryota</taxon>
        <taxon>Metazoa</taxon>
        <taxon>Chordata</taxon>
        <taxon>Craniata</taxon>
        <taxon>Vertebrata</taxon>
        <taxon>Euteleostomi</taxon>
        <taxon>Archelosauria</taxon>
        <taxon>Archosauria</taxon>
        <taxon>Dinosauria</taxon>
        <taxon>Saurischia</taxon>
        <taxon>Theropoda</taxon>
        <taxon>Coelurosauria</taxon>
        <taxon>Aves</taxon>
        <taxon>Neognathae</taxon>
        <taxon>Neoaves</taxon>
        <taxon>Telluraves</taxon>
        <taxon>Australaves</taxon>
        <taxon>Passeriformes</taxon>
        <taxon>Muscicapidae</taxon>
        <taxon>Ficedula</taxon>
    </lineage>
</organism>
<dbReference type="GeneTree" id="ENSGT01120000271828"/>
<dbReference type="GO" id="GO:0042612">
    <property type="term" value="C:MHC class I protein complex"/>
    <property type="evidence" value="ECO:0007669"/>
    <property type="project" value="UniProtKB-KW"/>
</dbReference>
<dbReference type="GO" id="GO:0005615">
    <property type="term" value="C:extracellular space"/>
    <property type="evidence" value="ECO:0007669"/>
    <property type="project" value="TreeGrafter"/>
</dbReference>
<dbReference type="PANTHER" id="PTHR16675:SF242">
    <property type="entry name" value="MAJOR HISTOCOMPATIBILITY COMPLEX CLASS I-RELATED GENE PROTEIN"/>
    <property type="match status" value="1"/>
</dbReference>
<reference evidence="13" key="2">
    <citation type="submission" date="2025-09" db="UniProtKB">
        <authorList>
            <consortium name="Ensembl"/>
        </authorList>
    </citation>
    <scope>IDENTIFICATION</scope>
</reference>
<dbReference type="AlphaFoldDB" id="U3JB89"/>
<dbReference type="SUPFAM" id="SSF48726">
    <property type="entry name" value="Immunoglobulin"/>
    <property type="match status" value="1"/>
</dbReference>
<dbReference type="GO" id="GO:0002474">
    <property type="term" value="P:antigen processing and presentation of peptide antigen via MHC class I"/>
    <property type="evidence" value="ECO:0007669"/>
    <property type="project" value="UniProtKB-KW"/>
</dbReference>
<keyword evidence="8" id="KW-1015">Disulfide bond</keyword>
<keyword evidence="2" id="KW-0490">MHC I</keyword>
<dbReference type="SMART" id="SM00407">
    <property type="entry name" value="IGc1"/>
    <property type="match status" value="1"/>
</dbReference>
<evidence type="ECO:0000256" key="5">
    <source>
        <dbReference type="ARBA" id="ARBA00022859"/>
    </source>
</evidence>
<proteinExistence type="inferred from homology"/>
<reference evidence="13" key="1">
    <citation type="submission" date="2025-08" db="UniProtKB">
        <authorList>
            <consortium name="Ensembl"/>
        </authorList>
    </citation>
    <scope>IDENTIFICATION</scope>
</reference>
<keyword evidence="5" id="KW-0391">Immunity</keyword>
<sequence length="351" mass="40082">MITSTSPNLRVPPILHSLHYLNMAVSEPSPEVPEFMTIGYLDGIPFVRYDSKRGRGEPGYWDWMTQTCERNQHMDAWNLEMLQDQYNQSRDEWGDLWVYGCDLLSDGNISGSSRFGYDGQDFISFDPGSRRFVAANSIAEVTRRRWEGETNEVEMRANYLEHVCPEWLQKYIGYGQKDPLMSIHVSGKEEHGTLILSCHAYRFYPSTIAVNWMKGDEFPDQEMEWGRVVPNSNGTFHTWARIEARLEEREQYWCRVEHPGMSEPGIFTWGKLTSGGNLTVVVAVSIAAIIILIVVIRFVVWRCQSSIPMEFHGQISPPSHSSGNSMGRSHPYPIPMAFHGCLSPLSHSRAP</sequence>
<evidence type="ECO:0000256" key="6">
    <source>
        <dbReference type="ARBA" id="ARBA00022989"/>
    </source>
</evidence>
<dbReference type="PRINTS" id="PR01638">
    <property type="entry name" value="MHCCLASSI"/>
</dbReference>
<dbReference type="GO" id="GO:0009897">
    <property type="term" value="C:external side of plasma membrane"/>
    <property type="evidence" value="ECO:0007669"/>
    <property type="project" value="TreeGrafter"/>
</dbReference>
<comment type="subcellular location">
    <subcellularLocation>
        <location evidence="1">Membrane</location>
        <topology evidence="1">Single-pass type I membrane protein</topology>
    </subcellularLocation>
</comment>
<evidence type="ECO:0000256" key="2">
    <source>
        <dbReference type="ARBA" id="ARBA00022451"/>
    </source>
</evidence>
<evidence type="ECO:0000313" key="13">
    <source>
        <dbReference type="Ensembl" id="ENSFALP00000000043.2"/>
    </source>
</evidence>
<dbReference type="InterPro" id="IPR003006">
    <property type="entry name" value="Ig/MHC_CS"/>
</dbReference>
<evidence type="ECO:0000256" key="4">
    <source>
        <dbReference type="ARBA" id="ARBA00022729"/>
    </source>
</evidence>
<keyword evidence="7 11" id="KW-0472">Membrane</keyword>
<dbReference type="InterPro" id="IPR037055">
    <property type="entry name" value="MHC_I-like_Ag-recog_sf"/>
</dbReference>
<dbReference type="Proteomes" id="UP000016665">
    <property type="component" value="Unplaced"/>
</dbReference>
<dbReference type="eggNOG" id="ENOG502RQEK">
    <property type="taxonomic scope" value="Eukaryota"/>
</dbReference>
<evidence type="ECO:0000313" key="14">
    <source>
        <dbReference type="Proteomes" id="UP000016665"/>
    </source>
</evidence>
<evidence type="ECO:0000256" key="11">
    <source>
        <dbReference type="SAM" id="Phobius"/>
    </source>
</evidence>
<keyword evidence="6 11" id="KW-1133">Transmembrane helix</keyword>
<dbReference type="HOGENOM" id="CLU_047501_0_1_1"/>
<keyword evidence="3 11" id="KW-0812">Transmembrane</keyword>
<dbReference type="Pfam" id="PF00129">
    <property type="entry name" value="MHC_I"/>
    <property type="match status" value="1"/>
</dbReference>
<dbReference type="InterPro" id="IPR050208">
    <property type="entry name" value="MHC_class-I_related"/>
</dbReference>
<dbReference type="InterPro" id="IPR036179">
    <property type="entry name" value="Ig-like_dom_sf"/>
</dbReference>
<dbReference type="InterPro" id="IPR007110">
    <property type="entry name" value="Ig-like_dom"/>
</dbReference>
<dbReference type="InterPro" id="IPR003597">
    <property type="entry name" value="Ig_C1-set"/>
</dbReference>
<dbReference type="InterPro" id="IPR011161">
    <property type="entry name" value="MHC_I-like_Ag-recog"/>
</dbReference>
<dbReference type="PROSITE" id="PS00290">
    <property type="entry name" value="IG_MHC"/>
    <property type="match status" value="1"/>
</dbReference>
<evidence type="ECO:0000256" key="10">
    <source>
        <dbReference type="RuleBase" id="RU004439"/>
    </source>
</evidence>
<comment type="similarity">
    <text evidence="10">Belongs to the MHC class I family.</text>
</comment>
<name>U3JB89_FICAL</name>
<evidence type="ECO:0000256" key="9">
    <source>
        <dbReference type="ARBA" id="ARBA00023180"/>
    </source>
</evidence>
<feature type="transmembrane region" description="Helical" evidence="11">
    <location>
        <begin position="278"/>
        <end position="300"/>
    </location>
</feature>
<evidence type="ECO:0000259" key="12">
    <source>
        <dbReference type="PROSITE" id="PS50835"/>
    </source>
</evidence>
<dbReference type="STRING" id="59894.ENSFALP00000000043"/>
<dbReference type="PANTHER" id="PTHR16675">
    <property type="entry name" value="MHC CLASS I-RELATED"/>
    <property type="match status" value="1"/>
</dbReference>
<dbReference type="FunFam" id="2.60.40.10:FF:000204">
    <property type="entry name" value="Major histocompatibility complex, class I-related protein"/>
    <property type="match status" value="1"/>
</dbReference>
<evidence type="ECO:0000256" key="1">
    <source>
        <dbReference type="ARBA" id="ARBA00004479"/>
    </source>
</evidence>
<dbReference type="InterPro" id="IPR011162">
    <property type="entry name" value="MHC_I/II-like_Ag-recog"/>
</dbReference>
<protein>
    <recommendedName>
        <fullName evidence="12">Ig-like domain-containing protein</fullName>
    </recommendedName>
</protein>
<dbReference type="SUPFAM" id="SSF54452">
    <property type="entry name" value="MHC antigen-recognition domain"/>
    <property type="match status" value="1"/>
</dbReference>
<keyword evidence="14" id="KW-1185">Reference proteome</keyword>
<dbReference type="InterPro" id="IPR013783">
    <property type="entry name" value="Ig-like_fold"/>
</dbReference>
<keyword evidence="9" id="KW-0325">Glycoprotein</keyword>
<dbReference type="Pfam" id="PF07654">
    <property type="entry name" value="C1-set"/>
    <property type="match status" value="1"/>
</dbReference>
<dbReference type="Gene3D" id="3.30.500.10">
    <property type="entry name" value="MHC class I-like antigen recognition-like"/>
    <property type="match status" value="1"/>
</dbReference>
<dbReference type="Ensembl" id="ENSFALT00000000043.2">
    <property type="protein sequence ID" value="ENSFALP00000000043.2"/>
    <property type="gene ID" value="ENSFALG00000000038.2"/>
</dbReference>
<keyword evidence="4" id="KW-0732">Signal</keyword>
<dbReference type="Gene3D" id="2.60.40.10">
    <property type="entry name" value="Immunoglobulins"/>
    <property type="match status" value="1"/>
</dbReference>
<evidence type="ECO:0000256" key="7">
    <source>
        <dbReference type="ARBA" id="ARBA00023136"/>
    </source>
</evidence>
<dbReference type="GO" id="GO:0006955">
    <property type="term" value="P:immune response"/>
    <property type="evidence" value="ECO:0007669"/>
    <property type="project" value="TreeGrafter"/>
</dbReference>
<accession>U3JB89</accession>
<dbReference type="PROSITE" id="PS50835">
    <property type="entry name" value="IG_LIKE"/>
    <property type="match status" value="1"/>
</dbReference>
<evidence type="ECO:0000256" key="3">
    <source>
        <dbReference type="ARBA" id="ARBA00022692"/>
    </source>
</evidence>
<feature type="domain" description="Ig-like" evidence="12">
    <location>
        <begin position="179"/>
        <end position="268"/>
    </location>
</feature>
<evidence type="ECO:0000256" key="8">
    <source>
        <dbReference type="ARBA" id="ARBA00023157"/>
    </source>
</evidence>
<dbReference type="FunFam" id="3.30.500.10:FF:000001">
    <property type="entry name" value="H-2 class I histocompatibility antigen, alpha chain"/>
    <property type="match status" value="1"/>
</dbReference>
<dbReference type="InterPro" id="IPR001039">
    <property type="entry name" value="MHC_I_a_a1/a2"/>
</dbReference>